<reference evidence="1" key="1">
    <citation type="submission" date="2024-03" db="EMBL/GenBank/DDBJ databases">
        <title>Human intestinal bacterial collection.</title>
        <authorList>
            <person name="Pauvert C."/>
            <person name="Hitch T.C.A."/>
            <person name="Clavel T."/>
        </authorList>
    </citation>
    <scope>NUCLEOTIDE SEQUENCE [LARGE SCALE GENOMIC DNA]</scope>
    <source>
        <strain evidence="1">CLA-AA-H89B</strain>
    </source>
</reference>
<sequence>MEETKTDYALMKETEQNKRALLREDKCDKYDYLAAVACGAVGGLVDIFLVGTPGNSVLGKWTDSQVDSAVKGFAKLVGWNPRQAQKENVASAIGFLERKYKVNYDQRHTADVGNAFNMSTKNHHMMSLSHSPDIVGLFFSILNQFTSTSSFIANGKIITIATDTYELQGGNFIAKLFCGIANWFGHIMSDIAGGSGARGNAGRGAGVVMPFYELFQFCKFGSFKVENDRQDLATIATRAFQKGYDFRFGMAAVIPVVLTDLSIRLIWALRRHFQYELPVKECIPTSQHADLRIMLLLGNGTLCVMDGIDAGVHSGGDFLEFFLRLNLIVWFRFVTLVLKEVCIRVGLKDALSETILAFQRINEALLVYLHELEQIDIEAFKRETQEYNKAVRIFSTATTDKELNVLLLDTFEQMGIKKPWQGDFDKHMSDKNATLVFE</sequence>
<gene>
    <name evidence="1" type="ORF">WMO37_03550</name>
</gene>
<dbReference type="Proteomes" id="UP001546774">
    <property type="component" value="Unassembled WGS sequence"/>
</dbReference>
<organism evidence="1 2">
    <name type="scientific">Lachnospira intestinalis</name>
    <dbReference type="NCBI Taxonomy" id="3133158"/>
    <lineage>
        <taxon>Bacteria</taxon>
        <taxon>Bacillati</taxon>
        <taxon>Bacillota</taxon>
        <taxon>Clostridia</taxon>
        <taxon>Lachnospirales</taxon>
        <taxon>Lachnospiraceae</taxon>
        <taxon>Lachnospira</taxon>
    </lineage>
</organism>
<evidence type="ECO:0000313" key="1">
    <source>
        <dbReference type="EMBL" id="MEQ2554091.1"/>
    </source>
</evidence>
<protein>
    <submittedName>
        <fullName evidence="1">Uncharacterized protein</fullName>
    </submittedName>
</protein>
<accession>A0ABV1H330</accession>
<keyword evidence="2" id="KW-1185">Reference proteome</keyword>
<comment type="caution">
    <text evidence="1">The sequence shown here is derived from an EMBL/GenBank/DDBJ whole genome shotgun (WGS) entry which is preliminary data.</text>
</comment>
<name>A0ABV1H330_9FIRM</name>
<dbReference type="EMBL" id="JBBMFS010000002">
    <property type="protein sequence ID" value="MEQ2554091.1"/>
    <property type="molecule type" value="Genomic_DNA"/>
</dbReference>
<evidence type="ECO:0000313" key="2">
    <source>
        <dbReference type="Proteomes" id="UP001546774"/>
    </source>
</evidence>
<proteinExistence type="predicted"/>